<name>A0A059A1R7_EUCGR</name>
<dbReference type="InParanoid" id="A0A059A1R7"/>
<protein>
    <submittedName>
        <fullName evidence="1">Uncharacterized protein</fullName>
    </submittedName>
</protein>
<reference evidence="1" key="1">
    <citation type="submission" date="2013-07" db="EMBL/GenBank/DDBJ databases">
        <title>The genome of Eucalyptus grandis.</title>
        <authorList>
            <person name="Schmutz J."/>
            <person name="Hayes R."/>
            <person name="Myburg A."/>
            <person name="Tuskan G."/>
            <person name="Grattapaglia D."/>
            <person name="Rokhsar D.S."/>
        </authorList>
    </citation>
    <scope>NUCLEOTIDE SEQUENCE</scope>
    <source>
        <tissue evidence="1">Leaf extractions</tissue>
    </source>
</reference>
<proteinExistence type="predicted"/>
<gene>
    <name evidence="1" type="ORF">EUGRSUZ_K01373</name>
</gene>
<accession>A0A059A1R7</accession>
<evidence type="ECO:0000313" key="1">
    <source>
        <dbReference type="EMBL" id="KCW47631.1"/>
    </source>
</evidence>
<dbReference type="AlphaFoldDB" id="A0A059A1R7"/>
<sequence>MFDFFLVGIRGVMQALIRSTTYFIIFSPHLLNSSLIIPCISCKSSDVLTLSFCSPRSFVLSHVFAEFLKHMHFWKTNPCFFASFYQFNITNYSHQCFLFTSVFEWGFTWVM</sequence>
<organism evidence="1">
    <name type="scientific">Eucalyptus grandis</name>
    <name type="common">Flooded gum</name>
    <dbReference type="NCBI Taxonomy" id="71139"/>
    <lineage>
        <taxon>Eukaryota</taxon>
        <taxon>Viridiplantae</taxon>
        <taxon>Streptophyta</taxon>
        <taxon>Embryophyta</taxon>
        <taxon>Tracheophyta</taxon>
        <taxon>Spermatophyta</taxon>
        <taxon>Magnoliopsida</taxon>
        <taxon>eudicotyledons</taxon>
        <taxon>Gunneridae</taxon>
        <taxon>Pentapetalae</taxon>
        <taxon>rosids</taxon>
        <taxon>malvids</taxon>
        <taxon>Myrtales</taxon>
        <taxon>Myrtaceae</taxon>
        <taxon>Myrtoideae</taxon>
        <taxon>Eucalypteae</taxon>
        <taxon>Eucalyptus</taxon>
    </lineage>
</organism>
<dbReference type="Gramene" id="KCW47631">
    <property type="protein sequence ID" value="KCW47631"/>
    <property type="gene ID" value="EUGRSUZ_K01373"/>
</dbReference>
<dbReference type="EMBL" id="KK198763">
    <property type="protein sequence ID" value="KCW47631.1"/>
    <property type="molecule type" value="Genomic_DNA"/>
</dbReference>